<evidence type="ECO:0000313" key="2">
    <source>
        <dbReference type="WBParaSite" id="Hba_10171"/>
    </source>
</evidence>
<sequence length="64" mass="7583">MKTEKPSTQVLNYSKSLYSDQFRGRKRNNEACRKVMPIVHTQRKKRDTIASYADTCEENKKEED</sequence>
<protein>
    <submittedName>
        <fullName evidence="2">Ovule protein</fullName>
    </submittedName>
</protein>
<proteinExistence type="predicted"/>
<keyword evidence="1" id="KW-1185">Reference proteome</keyword>
<dbReference type="WBParaSite" id="Hba_10171">
    <property type="protein sequence ID" value="Hba_10171"/>
    <property type="gene ID" value="Hba_10171"/>
</dbReference>
<dbReference type="Proteomes" id="UP000095283">
    <property type="component" value="Unplaced"/>
</dbReference>
<organism evidence="1 2">
    <name type="scientific">Heterorhabditis bacteriophora</name>
    <name type="common">Entomopathogenic nematode worm</name>
    <dbReference type="NCBI Taxonomy" id="37862"/>
    <lineage>
        <taxon>Eukaryota</taxon>
        <taxon>Metazoa</taxon>
        <taxon>Ecdysozoa</taxon>
        <taxon>Nematoda</taxon>
        <taxon>Chromadorea</taxon>
        <taxon>Rhabditida</taxon>
        <taxon>Rhabditina</taxon>
        <taxon>Rhabditomorpha</taxon>
        <taxon>Strongyloidea</taxon>
        <taxon>Heterorhabditidae</taxon>
        <taxon>Heterorhabditis</taxon>
    </lineage>
</organism>
<name>A0A1I7WY89_HETBA</name>
<reference evidence="2" key="1">
    <citation type="submission" date="2016-11" db="UniProtKB">
        <authorList>
            <consortium name="WormBaseParasite"/>
        </authorList>
    </citation>
    <scope>IDENTIFICATION</scope>
</reference>
<accession>A0A1I7WY89</accession>
<dbReference type="AlphaFoldDB" id="A0A1I7WY89"/>
<evidence type="ECO:0000313" key="1">
    <source>
        <dbReference type="Proteomes" id="UP000095283"/>
    </source>
</evidence>